<evidence type="ECO:0000313" key="5">
    <source>
        <dbReference type="EMBL" id="MEP0819003.1"/>
    </source>
</evidence>
<dbReference type="Gene3D" id="3.40.710.10">
    <property type="entry name" value="DD-peptidase/beta-lactamase superfamily"/>
    <property type="match status" value="1"/>
</dbReference>
<dbReference type="SUPFAM" id="SSF56601">
    <property type="entry name" value="beta-lactamase/transpeptidase-like"/>
    <property type="match status" value="1"/>
</dbReference>
<dbReference type="InterPro" id="IPR021860">
    <property type="entry name" value="Peptidase_S12_Pab87-rel_C"/>
</dbReference>
<gene>
    <name evidence="5" type="ORF">NC998_18045</name>
</gene>
<organism evidence="5 6">
    <name type="scientific">Trichocoleus desertorum GB2-A4</name>
    <dbReference type="NCBI Taxonomy" id="2933944"/>
    <lineage>
        <taxon>Bacteria</taxon>
        <taxon>Bacillati</taxon>
        <taxon>Cyanobacteriota</taxon>
        <taxon>Cyanophyceae</taxon>
        <taxon>Leptolyngbyales</taxon>
        <taxon>Trichocoleusaceae</taxon>
        <taxon>Trichocoleus</taxon>
    </lineage>
</organism>
<keyword evidence="2" id="KW-0472">Membrane</keyword>
<evidence type="ECO:0000259" key="4">
    <source>
        <dbReference type="Pfam" id="PF11954"/>
    </source>
</evidence>
<evidence type="ECO:0000313" key="6">
    <source>
        <dbReference type="Proteomes" id="UP001464891"/>
    </source>
</evidence>
<dbReference type="InterPro" id="IPR001466">
    <property type="entry name" value="Beta-lactam-related"/>
</dbReference>
<dbReference type="PANTHER" id="PTHR46825:SF11">
    <property type="entry name" value="PENICILLIN-BINDING PROTEIN 4"/>
    <property type="match status" value="1"/>
</dbReference>
<sequence length="451" mass="49472">MAPHLGQNTGQDTGQTDISTSQSAIATYLDAHIATERFMGAVLVGRRGEILFSQGYGMANWKHSVPNTTHTKFRLASLTKQFTAAAILQLQAQDLLDVQAAIATYLPDYPNGDRITIHQLLNHTAGIPNYTAFPDYATQKRLSMSVAEVVAWFKDKPLEFEPGDQYRYSNSGYTLLTHILETVSGQPYAEYLRSHLFEPLGMTSSGYDTDWDILPHRASGYDLTDTGYGNAEFIDMSVPTGAGGLYSTVEDLYKWDQALDTEAVLGDRAKAQMFAPTVPVSEAGKVYYGYGWIVAEQLGRKHITHGGAIDGFRTIISRYPDEQVTVIVLSNVSSAAVAEIGAGLAAIAFGEPYQLPRVYQEVAIDPAIYAGYVGEYQLAPEKILAITAESDQLLVQLTGQGKLKIYPTSPTHFFLRIVDAQLTFEIDEQGQAQKVTLHQSGQDLPAPRMPQ</sequence>
<evidence type="ECO:0000259" key="3">
    <source>
        <dbReference type="Pfam" id="PF00144"/>
    </source>
</evidence>
<feature type="domain" description="Peptidase S12 Pab87-related C-terminal" evidence="4">
    <location>
        <begin position="362"/>
        <end position="438"/>
    </location>
</feature>
<dbReference type="GO" id="GO:0016787">
    <property type="term" value="F:hydrolase activity"/>
    <property type="evidence" value="ECO:0007669"/>
    <property type="project" value="UniProtKB-KW"/>
</dbReference>
<dbReference type="PANTHER" id="PTHR46825">
    <property type="entry name" value="D-ALANYL-D-ALANINE-CARBOXYPEPTIDASE/ENDOPEPTIDASE AMPH"/>
    <property type="match status" value="1"/>
</dbReference>
<dbReference type="RefSeq" id="WP_190437728.1">
    <property type="nucleotide sequence ID" value="NZ_JAMPKM010000011.1"/>
</dbReference>
<evidence type="ECO:0000256" key="2">
    <source>
        <dbReference type="ARBA" id="ARBA00023136"/>
    </source>
</evidence>
<feature type="domain" description="Beta-lactamase-related" evidence="3">
    <location>
        <begin position="40"/>
        <end position="335"/>
    </location>
</feature>
<dbReference type="InterPro" id="IPR050491">
    <property type="entry name" value="AmpC-like"/>
</dbReference>
<keyword evidence="5" id="KW-0378">Hydrolase</keyword>
<keyword evidence="6" id="KW-1185">Reference proteome</keyword>
<dbReference type="Pfam" id="PF11954">
    <property type="entry name" value="DUF3471"/>
    <property type="match status" value="1"/>
</dbReference>
<dbReference type="Pfam" id="PF00144">
    <property type="entry name" value="Beta-lactamase"/>
    <property type="match status" value="1"/>
</dbReference>
<comment type="caution">
    <text evidence="5">The sequence shown here is derived from an EMBL/GenBank/DDBJ whole genome shotgun (WGS) entry which is preliminary data.</text>
</comment>
<evidence type="ECO:0000256" key="1">
    <source>
        <dbReference type="ARBA" id="ARBA00004370"/>
    </source>
</evidence>
<dbReference type="Proteomes" id="UP001464891">
    <property type="component" value="Unassembled WGS sequence"/>
</dbReference>
<accession>A0ABV0JB46</accession>
<name>A0ABV0JB46_9CYAN</name>
<proteinExistence type="predicted"/>
<dbReference type="InterPro" id="IPR012338">
    <property type="entry name" value="Beta-lactam/transpept-like"/>
</dbReference>
<comment type="subcellular location">
    <subcellularLocation>
        <location evidence="1">Membrane</location>
    </subcellularLocation>
</comment>
<reference evidence="5 6" key="1">
    <citation type="submission" date="2022-04" db="EMBL/GenBank/DDBJ databases">
        <title>Positive selection, recombination, and allopatry shape intraspecific diversity of widespread and dominant cyanobacteria.</title>
        <authorList>
            <person name="Wei J."/>
            <person name="Shu W."/>
            <person name="Hu C."/>
        </authorList>
    </citation>
    <scope>NUCLEOTIDE SEQUENCE [LARGE SCALE GENOMIC DNA]</scope>
    <source>
        <strain evidence="5 6">GB2-A4</strain>
    </source>
</reference>
<dbReference type="EMBL" id="JAMPKM010000011">
    <property type="protein sequence ID" value="MEP0819003.1"/>
    <property type="molecule type" value="Genomic_DNA"/>
</dbReference>
<protein>
    <submittedName>
        <fullName evidence="5">Serine hydrolase</fullName>
    </submittedName>
</protein>